<organism evidence="1">
    <name type="scientific">uncultured virus</name>
    <dbReference type="NCBI Taxonomy" id="340016"/>
    <lineage>
        <taxon>Viruses</taxon>
        <taxon>environmental samples</taxon>
    </lineage>
</organism>
<dbReference type="EMBL" id="KY052840">
    <property type="protein sequence ID" value="ASF00523.1"/>
    <property type="molecule type" value="Genomic_DNA"/>
</dbReference>
<protein>
    <submittedName>
        <fullName evidence="1">Uncharacterized protein</fullName>
    </submittedName>
</protein>
<reference evidence="1" key="1">
    <citation type="submission" date="2016-10" db="EMBL/GenBank/DDBJ databases">
        <authorList>
            <person name="Varghese N."/>
        </authorList>
    </citation>
    <scope>NUCLEOTIDE SEQUENCE</scope>
</reference>
<name>A0A218MML4_9VIRU</name>
<sequence length="143" mass="15533">MATEASINITSDITDSITFSITEDMTMTQADGTLDLEETTGLAQRTFSGNTTQVVLLDVSTFGAITTGGAVAHKVYIRNTGTDKTKGFKVFLADATDDTEEIGTLFGQDWMLMPWLATDANEDIMVQPSSSDKMTLEYAVFHQ</sequence>
<evidence type="ECO:0000313" key="1">
    <source>
        <dbReference type="EMBL" id="ASF00523.1"/>
    </source>
</evidence>
<proteinExistence type="predicted"/>
<accession>A0A218MML4</accession>
<reference evidence="1" key="2">
    <citation type="journal article" date="2017" name="Nat. Commun.">
        <title>Single-virus genomics reveals hidden cosmopolitan and abundant viruses.</title>
        <authorList>
            <person name="Martinez-Hernandez F."/>
            <person name="Fornas O."/>
            <person name="Lluesma Gomez M."/>
            <person name="Bolduc B."/>
            <person name="de la Cruz Pena M.J."/>
            <person name="Martinez J.M."/>
            <person name="Anton J."/>
            <person name="Gasol J.M."/>
            <person name="Rosselli R."/>
            <person name="Rodriguez-Valera F."/>
            <person name="Sullivan M.B."/>
            <person name="Acinas S.G."/>
            <person name="Martinez-Garcia M."/>
        </authorList>
    </citation>
    <scope>NUCLEOTIDE SEQUENCE</scope>
</reference>